<keyword evidence="5" id="KW-1185">Reference proteome</keyword>
<evidence type="ECO:0000313" key="3">
    <source>
        <dbReference type="EMBL" id="MBB3904758.1"/>
    </source>
</evidence>
<dbReference type="RefSeq" id="WP_183508856.1">
    <property type="nucleotide sequence ID" value="NZ_BSPG01000024.1"/>
</dbReference>
<dbReference type="Proteomes" id="UP000517759">
    <property type="component" value="Unassembled WGS sequence"/>
</dbReference>
<reference evidence="2" key="1">
    <citation type="journal article" date="2014" name="Int. J. Syst. Evol. Microbiol.">
        <title>Complete genome of a new Firmicutes species belonging to the dominant human colonic microbiota ('Ruminococcus bicirculans') reveals two chromosomes and a selective capacity to utilize plant glucans.</title>
        <authorList>
            <consortium name="NISC Comparative Sequencing Program"/>
            <person name="Wegmann U."/>
            <person name="Louis P."/>
            <person name="Goesmann A."/>
            <person name="Henrissat B."/>
            <person name="Duncan S.H."/>
            <person name="Flint H.J."/>
        </authorList>
    </citation>
    <scope>NUCLEOTIDE SEQUENCE</scope>
    <source>
        <strain evidence="2">NBRC 107710</strain>
    </source>
</reference>
<dbReference type="Proteomes" id="UP001156881">
    <property type="component" value="Unassembled WGS sequence"/>
</dbReference>
<evidence type="ECO:0000313" key="5">
    <source>
        <dbReference type="Proteomes" id="UP001156881"/>
    </source>
</evidence>
<dbReference type="EMBL" id="BSPG01000024">
    <property type="protein sequence ID" value="GLS45566.1"/>
    <property type="molecule type" value="Genomic_DNA"/>
</dbReference>
<evidence type="ECO:0000313" key="2">
    <source>
        <dbReference type="EMBL" id="GLS45566.1"/>
    </source>
</evidence>
<reference evidence="5" key="2">
    <citation type="journal article" date="2019" name="Int. J. Syst. Evol. Microbiol.">
        <title>The Global Catalogue of Microorganisms (GCM) 10K type strain sequencing project: providing services to taxonomists for standard genome sequencing and annotation.</title>
        <authorList>
            <consortium name="The Broad Institute Genomics Platform"/>
            <consortium name="The Broad Institute Genome Sequencing Center for Infectious Disease"/>
            <person name="Wu L."/>
            <person name="Ma J."/>
        </authorList>
    </citation>
    <scope>NUCLEOTIDE SEQUENCE [LARGE SCALE GENOMIC DNA]</scope>
    <source>
        <strain evidence="5">NBRC 107710</strain>
    </source>
</reference>
<proteinExistence type="predicted"/>
<dbReference type="EMBL" id="JACIDN010000008">
    <property type="protein sequence ID" value="MBB3904758.1"/>
    <property type="molecule type" value="Genomic_DNA"/>
</dbReference>
<sequence>MPLYRIHITSNDGAIDNLDEEGVELTGVGEARALVVETLLKAAQERIPAGQTRIVMVRAYNEVGQAIYGDEVVLNGPAISAETRDLWRAMAAMNA</sequence>
<organism evidence="3 4">
    <name type="scientific">Methylobacterium brachythecii</name>
    <dbReference type="NCBI Taxonomy" id="1176177"/>
    <lineage>
        <taxon>Bacteria</taxon>
        <taxon>Pseudomonadati</taxon>
        <taxon>Pseudomonadota</taxon>
        <taxon>Alphaproteobacteria</taxon>
        <taxon>Hyphomicrobiales</taxon>
        <taxon>Methylobacteriaceae</taxon>
        <taxon>Methylobacterium</taxon>
    </lineage>
</organism>
<accession>A0A7W6F8S3</accession>
<dbReference type="InterPro" id="IPR054189">
    <property type="entry name" value="DUF6894"/>
</dbReference>
<name>A0A7W6F8S3_9HYPH</name>
<gene>
    <name evidence="2" type="ORF">GCM10007884_35570</name>
    <name evidence="3" type="ORF">GGR33_004281</name>
</gene>
<reference evidence="3 4" key="3">
    <citation type="submission" date="2020-08" db="EMBL/GenBank/DDBJ databases">
        <title>Genomic Encyclopedia of Type Strains, Phase IV (KMG-IV): sequencing the most valuable type-strain genomes for metagenomic binning, comparative biology and taxonomic classification.</title>
        <authorList>
            <person name="Goeker M."/>
        </authorList>
    </citation>
    <scope>NUCLEOTIDE SEQUENCE [LARGE SCALE GENOMIC DNA]</scope>
    <source>
        <strain evidence="3 4">DSM 24105</strain>
    </source>
</reference>
<dbReference type="AlphaFoldDB" id="A0A7W6F8S3"/>
<evidence type="ECO:0000259" key="1">
    <source>
        <dbReference type="Pfam" id="PF21834"/>
    </source>
</evidence>
<evidence type="ECO:0000313" key="4">
    <source>
        <dbReference type="Proteomes" id="UP000517759"/>
    </source>
</evidence>
<protein>
    <recommendedName>
        <fullName evidence="1">DUF6894 domain-containing protein</fullName>
    </recommendedName>
</protein>
<feature type="domain" description="DUF6894" evidence="1">
    <location>
        <begin position="3"/>
        <end position="68"/>
    </location>
</feature>
<reference evidence="2" key="4">
    <citation type="submission" date="2023-01" db="EMBL/GenBank/DDBJ databases">
        <title>Draft genome sequence of Methylobacterium brachythecii strain NBRC 107710.</title>
        <authorList>
            <person name="Sun Q."/>
            <person name="Mori K."/>
        </authorList>
    </citation>
    <scope>NUCLEOTIDE SEQUENCE</scope>
    <source>
        <strain evidence="2">NBRC 107710</strain>
    </source>
</reference>
<comment type="caution">
    <text evidence="3">The sequence shown here is derived from an EMBL/GenBank/DDBJ whole genome shotgun (WGS) entry which is preliminary data.</text>
</comment>
<dbReference type="Pfam" id="PF21834">
    <property type="entry name" value="DUF6894"/>
    <property type="match status" value="1"/>
</dbReference>